<reference evidence="1 2" key="1">
    <citation type="submission" date="2015-04" db="EMBL/GenBank/DDBJ databases">
        <title>Complete Genome Sequence of Brevibacterium flavum ATCC 15168.</title>
        <authorList>
            <person name="Ahn J."/>
            <person name="Park G."/>
            <person name="Jeon W."/>
            <person name="Jang Y."/>
            <person name="Jang M."/>
            <person name="Lee H."/>
            <person name="Lee H."/>
        </authorList>
    </citation>
    <scope>NUCLEOTIDE SEQUENCE [LARGE SCALE GENOMIC DNA]</scope>
    <source>
        <strain evidence="1 2">ATCC 15168</strain>
    </source>
</reference>
<accession>A0A0F6WRE2</accession>
<organism evidence="1 2">
    <name type="scientific">[Brevibacterium] flavum</name>
    <dbReference type="NCBI Taxonomy" id="92706"/>
    <lineage>
        <taxon>Bacteria</taxon>
        <taxon>Bacillati</taxon>
        <taxon>Actinomycetota</taxon>
        <taxon>Actinomycetes</taxon>
        <taxon>Mycobacteriales</taxon>
        <taxon>Corynebacteriaceae</taxon>
        <taxon>Corynebacterium</taxon>
    </lineage>
</organism>
<evidence type="ECO:0000313" key="1">
    <source>
        <dbReference type="EMBL" id="AKF28217.1"/>
    </source>
</evidence>
<dbReference type="EMBL" id="CP011309">
    <property type="protein sequence ID" value="AKF28217.1"/>
    <property type="molecule type" value="Genomic_DNA"/>
</dbReference>
<keyword evidence="2" id="KW-1185">Reference proteome</keyword>
<dbReference type="RefSeq" id="WP_003859136.1">
    <property type="nucleotide sequence ID" value="NZ_CP011309.1"/>
</dbReference>
<name>A0A0F6WRE2_9CORY</name>
<protein>
    <submittedName>
        <fullName evidence="1">Uncharacterized protein</fullName>
    </submittedName>
</protein>
<gene>
    <name evidence="1" type="ORF">YH66_12010</name>
</gene>
<dbReference type="AlphaFoldDB" id="A0A0F6WRE2"/>
<dbReference type="PATRIC" id="fig|92706.3.peg.2513"/>
<sequence length="88" mass="11069">MANNPYLTPKTKFKDEDITQETKNAWDRFYSIHQRMKRWTRQEQAEKVQSNMWKWEKFSQQAWAYGWEVPDHFDAYKRLKFKHRRNAR</sequence>
<dbReference type="Proteomes" id="UP000034037">
    <property type="component" value="Chromosome"/>
</dbReference>
<dbReference type="HOGENOM" id="CLU_2463050_0_0_11"/>
<evidence type="ECO:0000313" key="2">
    <source>
        <dbReference type="Proteomes" id="UP000034037"/>
    </source>
</evidence>
<proteinExistence type="predicted"/>